<dbReference type="Pfam" id="PF11528">
    <property type="entry name" value="DUF3224"/>
    <property type="match status" value="1"/>
</dbReference>
<gene>
    <name evidence="1" type="ORF">AQ490_09230</name>
</gene>
<name>A0A0T6LM24_WENVI</name>
<evidence type="ECO:0000313" key="2">
    <source>
        <dbReference type="Proteomes" id="UP000050867"/>
    </source>
</evidence>
<keyword evidence="2" id="KW-1185">Reference proteome</keyword>
<organism evidence="1 2">
    <name type="scientific">Wenjunlia vitaminophila</name>
    <name type="common">Streptomyces vitaminophilus</name>
    <dbReference type="NCBI Taxonomy" id="76728"/>
    <lineage>
        <taxon>Bacteria</taxon>
        <taxon>Bacillati</taxon>
        <taxon>Actinomycetota</taxon>
        <taxon>Actinomycetes</taxon>
        <taxon>Kitasatosporales</taxon>
        <taxon>Streptomycetaceae</taxon>
        <taxon>Wenjunlia</taxon>
    </lineage>
</organism>
<dbReference type="RefSeq" id="WP_018381944.1">
    <property type="nucleotide sequence ID" value="NZ_LLZU01000038.1"/>
</dbReference>
<dbReference type="STRING" id="76728.AQ490_09230"/>
<dbReference type="Gene3D" id="2.40.350.10">
    <property type="entry name" value="SO1590-like"/>
    <property type="match status" value="1"/>
</dbReference>
<accession>A0A0T6LM24</accession>
<evidence type="ECO:0000313" key="1">
    <source>
        <dbReference type="EMBL" id="KRV46943.1"/>
    </source>
</evidence>
<evidence type="ECO:0008006" key="3">
    <source>
        <dbReference type="Google" id="ProtNLM"/>
    </source>
</evidence>
<dbReference type="OrthoDB" id="7947478at2"/>
<dbReference type="eggNOG" id="ENOG50331JQ">
    <property type="taxonomic scope" value="Bacteria"/>
</dbReference>
<dbReference type="AlphaFoldDB" id="A0A0T6LM24"/>
<dbReference type="EMBL" id="LLZU01000038">
    <property type="protein sequence ID" value="KRV46943.1"/>
    <property type="molecule type" value="Genomic_DNA"/>
</dbReference>
<comment type="caution">
    <text evidence="1">The sequence shown here is derived from an EMBL/GenBank/DDBJ whole genome shotgun (WGS) entry which is preliminary data.</text>
</comment>
<proteinExistence type="predicted"/>
<dbReference type="InterPro" id="IPR023159">
    <property type="entry name" value="SO1590-like_sf"/>
</dbReference>
<dbReference type="InterPro" id="IPR021607">
    <property type="entry name" value="DUF3224"/>
</dbReference>
<dbReference type="Proteomes" id="UP000050867">
    <property type="component" value="Unassembled WGS sequence"/>
</dbReference>
<protein>
    <recommendedName>
        <fullName evidence="3">DUF3224 domain-containing protein</fullName>
    </recommendedName>
</protein>
<reference evidence="1 2" key="1">
    <citation type="submission" date="2015-10" db="EMBL/GenBank/DDBJ databases">
        <title>Draft genome sequence of pyrrolomycin-producing Streptomyces vitaminophilus.</title>
        <authorList>
            <person name="Graham D.E."/>
            <person name="Mahan K.M."/>
            <person name="Klingeman D.M."/>
            <person name="Hettich R.L."/>
            <person name="Parry R.J."/>
        </authorList>
    </citation>
    <scope>NUCLEOTIDE SEQUENCE [LARGE SCALE GENOMIC DNA]</scope>
    <source>
        <strain evidence="1 2">ATCC 31673</strain>
    </source>
</reference>
<sequence length="135" mass="14198">MPTQTTGEFTFANWEERPVGPEEGSPRLAHAAVSNTFSGGVRAVGTTCEYSILYVTEATGSFAGMEVLTGSVDGRKGTFALSQQGSFDAGGTVRCTFEVVPGSGTDDLVGLRGKGHFTARHGVSSTPYTFDYDLD</sequence>
<dbReference type="SUPFAM" id="SSF159238">
    <property type="entry name" value="SO1590-like"/>
    <property type="match status" value="1"/>
</dbReference>